<organism evidence="11 12">
    <name type="scientific">Galdieria partita</name>
    <dbReference type="NCBI Taxonomy" id="83374"/>
    <lineage>
        <taxon>Eukaryota</taxon>
        <taxon>Rhodophyta</taxon>
        <taxon>Bangiophyceae</taxon>
        <taxon>Galdieriales</taxon>
        <taxon>Galdieriaceae</taxon>
        <taxon>Galdieria</taxon>
    </lineage>
</organism>
<reference evidence="11" key="2">
    <citation type="submission" date="2022-01" db="EMBL/GenBank/DDBJ databases">
        <authorList>
            <person name="Hirooka S."/>
            <person name="Miyagishima S.Y."/>
        </authorList>
    </citation>
    <scope>NUCLEOTIDE SEQUENCE</scope>
    <source>
        <strain evidence="11">NBRC 102759</strain>
    </source>
</reference>
<evidence type="ECO:0000256" key="10">
    <source>
        <dbReference type="SAM" id="Coils"/>
    </source>
</evidence>
<evidence type="ECO:0000313" key="11">
    <source>
        <dbReference type="EMBL" id="GJQ11881.1"/>
    </source>
</evidence>
<evidence type="ECO:0000256" key="8">
    <source>
        <dbReference type="ARBA" id="ARBA00023306"/>
    </source>
</evidence>
<reference evidence="11" key="1">
    <citation type="journal article" date="2022" name="Proc. Natl. Acad. Sci. U.S.A.">
        <title>Life cycle and functional genomics of the unicellular red alga Galdieria for elucidating algal and plant evolution and industrial use.</title>
        <authorList>
            <person name="Hirooka S."/>
            <person name="Itabashi T."/>
            <person name="Ichinose T.M."/>
            <person name="Onuma R."/>
            <person name="Fujiwara T."/>
            <person name="Yamashita S."/>
            <person name="Jong L.W."/>
            <person name="Tomita R."/>
            <person name="Iwane A.H."/>
            <person name="Miyagishima S.Y."/>
        </authorList>
    </citation>
    <scope>NUCLEOTIDE SEQUENCE</scope>
    <source>
        <strain evidence="11">NBRC 102759</strain>
    </source>
</reference>
<keyword evidence="12" id="KW-1185">Reference proteome</keyword>
<dbReference type="InterPro" id="IPR007128">
    <property type="entry name" value="PMF1/Nnf1"/>
</dbReference>
<name>A0A9C7PXV9_9RHOD</name>
<evidence type="ECO:0000256" key="4">
    <source>
        <dbReference type="ARBA" id="ARBA00022618"/>
    </source>
</evidence>
<comment type="caution">
    <text evidence="11">The sequence shown here is derived from an EMBL/GenBank/DDBJ whole genome shotgun (WGS) entry which is preliminary data.</text>
</comment>
<keyword evidence="7" id="KW-0539">Nucleus</keyword>
<dbReference type="Proteomes" id="UP001061958">
    <property type="component" value="Unassembled WGS sequence"/>
</dbReference>
<keyword evidence="4" id="KW-0132">Cell division</keyword>
<evidence type="ECO:0000256" key="5">
    <source>
        <dbReference type="ARBA" id="ARBA00022776"/>
    </source>
</evidence>
<dbReference type="Pfam" id="PF03980">
    <property type="entry name" value="Nnf1"/>
    <property type="match status" value="1"/>
</dbReference>
<dbReference type="EMBL" id="BQMJ01000028">
    <property type="protein sequence ID" value="GJQ11881.1"/>
    <property type="molecule type" value="Genomic_DNA"/>
</dbReference>
<evidence type="ECO:0000313" key="12">
    <source>
        <dbReference type="Proteomes" id="UP001061958"/>
    </source>
</evidence>
<keyword evidence="5" id="KW-0498">Mitosis</keyword>
<protein>
    <submittedName>
        <fullName evidence="11">Uncharacterized protein</fullName>
    </submittedName>
</protein>
<evidence type="ECO:0000256" key="2">
    <source>
        <dbReference type="ARBA" id="ARBA00004629"/>
    </source>
</evidence>
<gene>
    <name evidence="11" type="ORF">GpartN1_g3672.t1</name>
</gene>
<dbReference type="GO" id="GO:0005634">
    <property type="term" value="C:nucleus"/>
    <property type="evidence" value="ECO:0007669"/>
    <property type="project" value="UniProtKB-SubCell"/>
</dbReference>
<dbReference type="AlphaFoldDB" id="A0A9C7PXV9"/>
<keyword evidence="8" id="KW-0131">Cell cycle</keyword>
<keyword evidence="6" id="KW-0995">Kinetochore</keyword>
<dbReference type="GO" id="GO:0051301">
    <property type="term" value="P:cell division"/>
    <property type="evidence" value="ECO:0007669"/>
    <property type="project" value="UniProtKB-KW"/>
</dbReference>
<accession>A0A9C7PXV9</accession>
<keyword evidence="9" id="KW-0137">Centromere</keyword>
<evidence type="ECO:0000256" key="6">
    <source>
        <dbReference type="ARBA" id="ARBA00022838"/>
    </source>
</evidence>
<comment type="subcellular location">
    <subcellularLocation>
        <location evidence="2">Chromosome</location>
        <location evidence="2">Centromere</location>
        <location evidence="2">Kinetochore</location>
    </subcellularLocation>
    <subcellularLocation>
        <location evidence="1">Nucleus</location>
    </subcellularLocation>
</comment>
<keyword evidence="10" id="KW-0175">Coiled coil</keyword>
<evidence type="ECO:0000256" key="7">
    <source>
        <dbReference type="ARBA" id="ARBA00023242"/>
    </source>
</evidence>
<dbReference type="OrthoDB" id="10359976at2759"/>
<keyword evidence="3" id="KW-0158">Chromosome</keyword>
<proteinExistence type="predicted"/>
<dbReference type="GO" id="GO:0000444">
    <property type="term" value="C:MIS12/MIND type complex"/>
    <property type="evidence" value="ECO:0007669"/>
    <property type="project" value="InterPro"/>
</dbReference>
<feature type="coiled-coil region" evidence="10">
    <location>
        <begin position="126"/>
        <end position="167"/>
    </location>
</feature>
<evidence type="ECO:0000256" key="3">
    <source>
        <dbReference type="ARBA" id="ARBA00022454"/>
    </source>
</evidence>
<evidence type="ECO:0000256" key="9">
    <source>
        <dbReference type="ARBA" id="ARBA00023328"/>
    </source>
</evidence>
<sequence>MSHSKRVQTDREDSYSSRFQLLQLAFEKAVSTFLENGCSHSKFLECFQPTSSVYPEDFELLHKQLKQLLEIRLKQEFHLLVEDKDIATKLDVCDKLFQKYHVDRNGYIRIPFNKQNPSDWMKAIAIKQKLKLKQTLNEQRDEMRKAVKDLESQVIETRQKADKCKQDVEQLVNMSTAAVDVANQNLSLSN</sequence>
<evidence type="ECO:0000256" key="1">
    <source>
        <dbReference type="ARBA" id="ARBA00004123"/>
    </source>
</evidence>